<name>C3JC93_POREA</name>
<evidence type="ECO:0000313" key="2">
    <source>
        <dbReference type="Proteomes" id="UP000004295"/>
    </source>
</evidence>
<dbReference type="STRING" id="553175.POREN0001_0493"/>
<dbReference type="EMBL" id="ACNN01000029">
    <property type="protein sequence ID" value="EEN82227.1"/>
    <property type="molecule type" value="Genomic_DNA"/>
</dbReference>
<dbReference type="Proteomes" id="UP000004295">
    <property type="component" value="Unassembled WGS sequence"/>
</dbReference>
<comment type="caution">
    <text evidence="1">The sequence shown here is derived from an EMBL/GenBank/DDBJ whole genome shotgun (WGS) entry which is preliminary data.</text>
</comment>
<dbReference type="RefSeq" id="WP_004334477.1">
    <property type="nucleotide sequence ID" value="NZ_ACNN01000029.1"/>
</dbReference>
<proteinExistence type="predicted"/>
<gene>
    <name evidence="1" type="ORF">POREN0001_0493</name>
</gene>
<keyword evidence="2" id="KW-1185">Reference proteome</keyword>
<organism evidence="1 2">
    <name type="scientific">Porphyromonas endodontalis (strain ATCC 35406 / DSM 24491 / JCM 8526 / CCUG 16442 / BCRC 14492 / NCTC 13058 / HG 370)</name>
    <name type="common">Bacteroides endodontalis</name>
    <dbReference type="NCBI Taxonomy" id="553175"/>
    <lineage>
        <taxon>Bacteria</taxon>
        <taxon>Pseudomonadati</taxon>
        <taxon>Bacteroidota</taxon>
        <taxon>Bacteroidia</taxon>
        <taxon>Bacteroidales</taxon>
        <taxon>Porphyromonadaceae</taxon>
        <taxon>Porphyromonas</taxon>
    </lineage>
</organism>
<reference evidence="1 2" key="1">
    <citation type="submission" date="2009-04" db="EMBL/GenBank/DDBJ databases">
        <authorList>
            <person name="Sebastian Y."/>
            <person name="Madupu R."/>
            <person name="Durkin A.S."/>
            <person name="Torralba M."/>
            <person name="Methe B."/>
            <person name="Sutton G.G."/>
            <person name="Strausberg R.L."/>
            <person name="Nelson K.E."/>
        </authorList>
    </citation>
    <scope>NUCLEOTIDE SEQUENCE [LARGE SCALE GENOMIC DNA]</scope>
    <source>
        <strain evidence="2">ATCC 35406 / BCRC 14492 / JCM 8526 / NCTC 13058 / HG 370</strain>
    </source>
</reference>
<protein>
    <submittedName>
        <fullName evidence="1">Uncharacterized protein</fullName>
    </submittedName>
</protein>
<dbReference type="AlphaFoldDB" id="C3JC93"/>
<evidence type="ECO:0000313" key="1">
    <source>
        <dbReference type="EMBL" id="EEN82227.1"/>
    </source>
</evidence>
<accession>C3JC93</accession>
<sequence length="119" mass="13482">MITSPKSIAVTCDHDYNETLKAGMPLNEVAFISFSDYLGFIQSGYKNDNYRAQINLGKQENLKRLLASKPLWRLQLNTIPKAWNAETVRFTVTMVLPTDKGDKSVTNSIDVKFPIQPMQ</sequence>